<protein>
    <submittedName>
        <fullName evidence="2">Uncharacterized protein</fullName>
    </submittedName>
</protein>
<feature type="transmembrane region" description="Helical" evidence="1">
    <location>
        <begin position="135"/>
        <end position="152"/>
    </location>
</feature>
<comment type="caution">
    <text evidence="2">The sequence shown here is derived from an EMBL/GenBank/DDBJ whole genome shotgun (WGS) entry which is preliminary data.</text>
</comment>
<evidence type="ECO:0000313" key="2">
    <source>
        <dbReference type="EMBL" id="EUJ46581.1"/>
    </source>
</evidence>
<dbReference type="Proteomes" id="UP000019248">
    <property type="component" value="Unassembled WGS sequence"/>
</dbReference>
<organism evidence="2 3">
    <name type="scientific">Listeria riparia FSL S10-1204</name>
    <dbReference type="NCBI Taxonomy" id="1265816"/>
    <lineage>
        <taxon>Bacteria</taxon>
        <taxon>Bacillati</taxon>
        <taxon>Bacillota</taxon>
        <taxon>Bacilli</taxon>
        <taxon>Bacillales</taxon>
        <taxon>Listeriaceae</taxon>
        <taxon>Listeria</taxon>
    </lineage>
</organism>
<evidence type="ECO:0000256" key="1">
    <source>
        <dbReference type="SAM" id="Phobius"/>
    </source>
</evidence>
<evidence type="ECO:0000313" key="3">
    <source>
        <dbReference type="Proteomes" id="UP000019248"/>
    </source>
</evidence>
<dbReference type="AlphaFoldDB" id="W7DGI0"/>
<accession>W7DGI0</accession>
<feature type="transmembrane region" description="Helical" evidence="1">
    <location>
        <begin position="109"/>
        <end position="129"/>
    </location>
</feature>
<proteinExistence type="predicted"/>
<keyword evidence="1" id="KW-1133">Transmembrane helix</keyword>
<keyword evidence="1" id="KW-0812">Transmembrane</keyword>
<keyword evidence="1" id="KW-0472">Membrane</keyword>
<name>W7DGI0_9LIST</name>
<reference evidence="2 3" key="1">
    <citation type="journal article" date="2014" name="Int. J. Syst. Evol. Microbiol.">
        <title>Listeria floridensis sp. nov., Listeria aquatica sp. nov., Listeria cornellensis sp. nov., Listeria riparia sp. nov. and Listeria grandensis sp. nov., from agricultural and natural environments.</title>
        <authorList>
            <person name="den Bakker H.C."/>
            <person name="Warchocki S."/>
            <person name="Wright E.M."/>
            <person name="Allred A.F."/>
            <person name="Ahlstrom C."/>
            <person name="Manuel C.S."/>
            <person name="Stasiewicz M.J."/>
            <person name="Burrell A."/>
            <person name="Roof S."/>
            <person name="Strawn L."/>
            <person name="Fortes E.D."/>
            <person name="Nightingale K.K."/>
            <person name="Kephart D."/>
            <person name="Wiedmann M."/>
        </authorList>
    </citation>
    <scope>NUCLEOTIDE SEQUENCE [LARGE SCALE GENOMIC DNA]</scope>
    <source>
        <strain evidence="2 3">FSL S10-1204</strain>
    </source>
</reference>
<dbReference type="EMBL" id="AODL01000003">
    <property type="protein sequence ID" value="EUJ46581.1"/>
    <property type="molecule type" value="Genomic_DNA"/>
</dbReference>
<gene>
    <name evidence="2" type="ORF">PRIP_02014</name>
</gene>
<sequence>MSLNIMQNLFRGIERGVQWEKEAKSKKIELFLRTYEQIYGNYYLMSDPRLEAQLTEHIILLNNAIKIRNDLEIHIIQYELDDSKKFELALYNSITDLLKGLKKEFRANLFVATISLALGILIGLLATSLSDSNQQFSSVMIIAVWVFIWYSVEKSIFDNVALQIKKRRLKKIIRARIYFVEAVQNEG</sequence>
<keyword evidence="3" id="KW-1185">Reference proteome</keyword>